<accession>A0ABW3XVM3</accession>
<evidence type="ECO:0000313" key="1">
    <source>
        <dbReference type="EMBL" id="MFD1313617.1"/>
    </source>
</evidence>
<sequence length="60" mass="6015">LALSATQWTALIAADRLPTHLAAARLAGAPPLAAALDLLAALGVDTSTAYRLSGMVKDAS</sequence>
<name>A0ABW3XVM3_9ACTN</name>
<protein>
    <submittedName>
        <fullName evidence="1">SMI1/KNR4 family protein</fullName>
    </submittedName>
</protein>
<gene>
    <name evidence="1" type="ORF">ACFQ5X_49045</name>
</gene>
<feature type="non-terminal residue" evidence="1">
    <location>
        <position position="1"/>
    </location>
</feature>
<dbReference type="Proteomes" id="UP001597058">
    <property type="component" value="Unassembled WGS sequence"/>
</dbReference>
<organism evidence="1 2">
    <name type="scientific">Streptomyces kaempferi</name>
    <dbReference type="NCBI Taxonomy" id="333725"/>
    <lineage>
        <taxon>Bacteria</taxon>
        <taxon>Bacillati</taxon>
        <taxon>Actinomycetota</taxon>
        <taxon>Actinomycetes</taxon>
        <taxon>Kitasatosporales</taxon>
        <taxon>Streptomycetaceae</taxon>
        <taxon>Streptomyces</taxon>
    </lineage>
</organism>
<reference evidence="2" key="1">
    <citation type="journal article" date="2019" name="Int. J. Syst. Evol. Microbiol.">
        <title>The Global Catalogue of Microorganisms (GCM) 10K type strain sequencing project: providing services to taxonomists for standard genome sequencing and annotation.</title>
        <authorList>
            <consortium name="The Broad Institute Genomics Platform"/>
            <consortium name="The Broad Institute Genome Sequencing Center for Infectious Disease"/>
            <person name="Wu L."/>
            <person name="Ma J."/>
        </authorList>
    </citation>
    <scope>NUCLEOTIDE SEQUENCE [LARGE SCALE GENOMIC DNA]</scope>
    <source>
        <strain evidence="2">CGMCC 4.7020</strain>
    </source>
</reference>
<keyword evidence="2" id="KW-1185">Reference proteome</keyword>
<dbReference type="EMBL" id="JBHTMM010000228">
    <property type="protein sequence ID" value="MFD1313617.1"/>
    <property type="molecule type" value="Genomic_DNA"/>
</dbReference>
<evidence type="ECO:0000313" key="2">
    <source>
        <dbReference type="Proteomes" id="UP001597058"/>
    </source>
</evidence>
<proteinExistence type="predicted"/>
<comment type="caution">
    <text evidence="1">The sequence shown here is derived from an EMBL/GenBank/DDBJ whole genome shotgun (WGS) entry which is preliminary data.</text>
</comment>